<sequence>MSALQQQIIDLNNKVDQLHRIVERLSEQISSLTTHHETSPTIEENKAIELNIIEPMISSESLNDTYYSSVMEHKDIINDQDSSSKLSHQSSYYSETYLPPEIQIRRLTAQLTAAYNRIAVLEEQLLARRIHH</sequence>
<keyword evidence="3" id="KW-1185">Reference proteome</keyword>
<protein>
    <submittedName>
        <fullName evidence="2">Uncharacterized protein</fullName>
    </submittedName>
</protein>
<name>B7KEY7_GLOC7</name>
<dbReference type="OrthoDB" id="513105at2"/>
<dbReference type="AlphaFoldDB" id="B7KEY7"/>
<evidence type="ECO:0000313" key="3">
    <source>
        <dbReference type="Proteomes" id="UP000002384"/>
    </source>
</evidence>
<organism evidence="2 3">
    <name type="scientific">Gloeothece citriformis (strain PCC 7424)</name>
    <name type="common">Cyanothece sp. (strain PCC 7424)</name>
    <dbReference type="NCBI Taxonomy" id="65393"/>
    <lineage>
        <taxon>Bacteria</taxon>
        <taxon>Bacillati</taxon>
        <taxon>Cyanobacteriota</taxon>
        <taxon>Cyanophyceae</taxon>
        <taxon>Oscillatoriophycideae</taxon>
        <taxon>Chroococcales</taxon>
        <taxon>Aphanothecaceae</taxon>
        <taxon>Gloeothece</taxon>
        <taxon>Gloeothece citriformis</taxon>
    </lineage>
</organism>
<dbReference type="eggNOG" id="ENOG5032YZQ">
    <property type="taxonomic scope" value="Bacteria"/>
</dbReference>
<proteinExistence type="predicted"/>
<keyword evidence="1" id="KW-0175">Coiled coil</keyword>
<gene>
    <name evidence="2" type="ordered locus">PCC7424_2013</name>
</gene>
<feature type="coiled-coil region" evidence="1">
    <location>
        <begin position="1"/>
        <end position="28"/>
    </location>
</feature>
<dbReference type="HOGENOM" id="CLU_125438_1_0_3"/>
<dbReference type="EMBL" id="CP001291">
    <property type="protein sequence ID" value="ACK70443.1"/>
    <property type="molecule type" value="Genomic_DNA"/>
</dbReference>
<dbReference type="RefSeq" id="WP_015954049.1">
    <property type="nucleotide sequence ID" value="NC_011729.1"/>
</dbReference>
<accession>B7KEY7</accession>
<reference evidence="3" key="1">
    <citation type="journal article" date="2011" name="MBio">
        <title>Novel metabolic attributes of the genus Cyanothece, comprising a group of unicellular nitrogen-fixing Cyanobacteria.</title>
        <authorList>
            <person name="Bandyopadhyay A."/>
            <person name="Elvitigala T."/>
            <person name="Welsh E."/>
            <person name="Stockel J."/>
            <person name="Liberton M."/>
            <person name="Min H."/>
            <person name="Sherman L.A."/>
            <person name="Pakrasi H.B."/>
        </authorList>
    </citation>
    <scope>NUCLEOTIDE SEQUENCE [LARGE SCALE GENOMIC DNA]</scope>
    <source>
        <strain evidence="3">PCC 7424</strain>
    </source>
</reference>
<evidence type="ECO:0000313" key="2">
    <source>
        <dbReference type="EMBL" id="ACK70443.1"/>
    </source>
</evidence>
<dbReference type="KEGG" id="cyc:PCC7424_2013"/>
<dbReference type="STRING" id="65393.PCC7424_2013"/>
<evidence type="ECO:0000256" key="1">
    <source>
        <dbReference type="SAM" id="Coils"/>
    </source>
</evidence>
<dbReference type="Proteomes" id="UP000002384">
    <property type="component" value="Chromosome"/>
</dbReference>